<comment type="caution">
    <text evidence="4">The sequence shown here is derived from an EMBL/GenBank/DDBJ whole genome shotgun (WGS) entry which is preliminary data.</text>
</comment>
<evidence type="ECO:0000256" key="2">
    <source>
        <dbReference type="ARBA" id="ARBA00006484"/>
    </source>
</evidence>
<dbReference type="PANTHER" id="PTHR43899:SF13">
    <property type="entry name" value="RH59310P"/>
    <property type="match status" value="1"/>
</dbReference>
<evidence type="ECO:0000256" key="3">
    <source>
        <dbReference type="ARBA" id="ARBA00023002"/>
    </source>
</evidence>
<gene>
    <name evidence="4" type="ORF">A9Q84_18915</name>
</gene>
<dbReference type="AlphaFoldDB" id="A0A1Y5F287"/>
<name>A0A1Y5F287_9BACT</name>
<comment type="similarity">
    <text evidence="2">Belongs to the short-chain dehydrogenases/reductases (SDR) family.</text>
</comment>
<dbReference type="EMBL" id="MAAO01000015">
    <property type="protein sequence ID" value="OUR93541.1"/>
    <property type="molecule type" value="Genomic_DNA"/>
</dbReference>
<dbReference type="PRINTS" id="PR00081">
    <property type="entry name" value="GDHRDH"/>
</dbReference>
<dbReference type="PROSITE" id="PS00061">
    <property type="entry name" value="ADH_SHORT"/>
    <property type="match status" value="1"/>
</dbReference>
<comment type="subcellular location">
    <subcellularLocation>
        <location evidence="1">Endoplasmic reticulum</location>
    </subcellularLocation>
</comment>
<dbReference type="Proteomes" id="UP000196531">
    <property type="component" value="Unassembled WGS sequence"/>
</dbReference>
<dbReference type="InterPro" id="IPR020904">
    <property type="entry name" value="Sc_DH/Rdtase_CS"/>
</dbReference>
<dbReference type="Pfam" id="PF00106">
    <property type="entry name" value="adh_short"/>
    <property type="match status" value="1"/>
</dbReference>
<keyword evidence="3" id="KW-0560">Oxidoreductase</keyword>
<reference evidence="5" key="1">
    <citation type="journal article" date="2017" name="Proc. Natl. Acad. Sci. U.S.A.">
        <title>Simulation of Deepwater Horizon oil plume reveals substrate specialization within a complex community of hydrocarbon-degraders.</title>
        <authorList>
            <person name="Hu P."/>
            <person name="Dubinsky E.A."/>
            <person name="Probst A.J."/>
            <person name="Wang J."/>
            <person name="Sieber C.M.K."/>
            <person name="Tom L.M."/>
            <person name="Gardinali P."/>
            <person name="Banfield J.F."/>
            <person name="Atlas R.M."/>
            <person name="Andersen G.L."/>
        </authorList>
    </citation>
    <scope>NUCLEOTIDE SEQUENCE [LARGE SCALE GENOMIC DNA]</scope>
</reference>
<dbReference type="SUPFAM" id="SSF51735">
    <property type="entry name" value="NAD(P)-binding Rossmann-fold domains"/>
    <property type="match status" value="1"/>
</dbReference>
<sequence>MNAIQTKNEEWALVTGSSSGIGLAFAEELCKQKRNVILVARNKELLIKESKRLEDHYKVKVRIIVADLTEKSGLERIFEQTKDLVISLLINNAGKEDSGNFLDIDIEDMNKSLSLNCQAPLSLSHHFGNLMKKSGEGEILFVSSIVAFQGIPLIANYAATKSYVLILAEGLASEFKPFNINVSIVAPGFTKTNLSPDISFSGVPIKPALASDVARTSLDARRMKLLFIPGFINKLLFYSGKYIQTRKANTASFGKVFKKVLHKKMESV</sequence>
<dbReference type="InterPro" id="IPR002347">
    <property type="entry name" value="SDR_fam"/>
</dbReference>
<evidence type="ECO:0000313" key="4">
    <source>
        <dbReference type="EMBL" id="OUR93541.1"/>
    </source>
</evidence>
<accession>A0A1Y5F287</accession>
<evidence type="ECO:0000256" key="1">
    <source>
        <dbReference type="ARBA" id="ARBA00004240"/>
    </source>
</evidence>
<dbReference type="InterPro" id="IPR036291">
    <property type="entry name" value="NAD(P)-bd_dom_sf"/>
</dbReference>
<dbReference type="GO" id="GO:0016491">
    <property type="term" value="F:oxidoreductase activity"/>
    <property type="evidence" value="ECO:0007669"/>
    <property type="project" value="UniProtKB-KW"/>
</dbReference>
<dbReference type="PIRSF" id="PIRSF000126">
    <property type="entry name" value="11-beta-HSD1"/>
    <property type="match status" value="1"/>
</dbReference>
<protein>
    <recommendedName>
        <fullName evidence="6">Short-chain dehydrogenase</fullName>
    </recommendedName>
</protein>
<proteinExistence type="inferred from homology"/>
<dbReference type="Gene3D" id="3.40.50.720">
    <property type="entry name" value="NAD(P)-binding Rossmann-like Domain"/>
    <property type="match status" value="1"/>
</dbReference>
<dbReference type="InterPro" id="IPR051019">
    <property type="entry name" value="VLCFA-Steroid_DH"/>
</dbReference>
<dbReference type="PANTHER" id="PTHR43899">
    <property type="entry name" value="RH59310P"/>
    <property type="match status" value="1"/>
</dbReference>
<evidence type="ECO:0008006" key="6">
    <source>
        <dbReference type="Google" id="ProtNLM"/>
    </source>
</evidence>
<evidence type="ECO:0000313" key="5">
    <source>
        <dbReference type="Proteomes" id="UP000196531"/>
    </source>
</evidence>
<organism evidence="4 5">
    <name type="scientific">Halobacteriovorax marinus</name>
    <dbReference type="NCBI Taxonomy" id="97084"/>
    <lineage>
        <taxon>Bacteria</taxon>
        <taxon>Pseudomonadati</taxon>
        <taxon>Bdellovibrionota</taxon>
        <taxon>Bacteriovoracia</taxon>
        <taxon>Bacteriovoracales</taxon>
        <taxon>Halobacteriovoraceae</taxon>
        <taxon>Halobacteriovorax</taxon>
    </lineage>
</organism>